<evidence type="ECO:0000259" key="1">
    <source>
        <dbReference type="PROSITE" id="PS51379"/>
    </source>
</evidence>
<organism evidence="2 3">
    <name type="scientific">Methanocalculus taiwanensis</name>
    <dbReference type="NCBI Taxonomy" id="106207"/>
    <lineage>
        <taxon>Archaea</taxon>
        <taxon>Methanobacteriati</taxon>
        <taxon>Methanobacteriota</taxon>
        <taxon>Stenosarchaea group</taxon>
        <taxon>Methanomicrobia</taxon>
        <taxon>Methanomicrobiales</taxon>
        <taxon>Methanocalculaceae</taxon>
        <taxon>Methanocalculus</taxon>
    </lineage>
</organism>
<evidence type="ECO:0000313" key="2">
    <source>
        <dbReference type="EMBL" id="MCQ1538739.1"/>
    </source>
</evidence>
<protein>
    <submittedName>
        <fullName evidence="2">Epoxyqueuosine reductase</fullName>
    </submittedName>
</protein>
<gene>
    <name evidence="2" type="ORF">FTO68_07050</name>
</gene>
<reference evidence="2 3" key="1">
    <citation type="submission" date="2019-08" db="EMBL/GenBank/DDBJ databases">
        <authorList>
            <person name="Chen S.-C."/>
            <person name="Lai M.-C."/>
            <person name="You Y.-T."/>
        </authorList>
    </citation>
    <scope>NUCLEOTIDE SEQUENCE [LARGE SCALE GENOMIC DNA]</scope>
    <source>
        <strain evidence="2 3">P2F9704a</strain>
    </source>
</reference>
<dbReference type="Pfam" id="PF00037">
    <property type="entry name" value="Fer4"/>
    <property type="match status" value="1"/>
</dbReference>
<feature type="domain" description="4Fe-4S ferredoxin-type" evidence="1">
    <location>
        <begin position="163"/>
        <end position="192"/>
    </location>
</feature>
<accession>A0ABD4TLU2</accession>
<dbReference type="GO" id="GO:0016491">
    <property type="term" value="F:oxidoreductase activity"/>
    <property type="evidence" value="ECO:0007669"/>
    <property type="project" value="UniProtKB-ARBA"/>
</dbReference>
<dbReference type="EMBL" id="VOTZ01000013">
    <property type="protein sequence ID" value="MCQ1538739.1"/>
    <property type="molecule type" value="Genomic_DNA"/>
</dbReference>
<proteinExistence type="predicted"/>
<comment type="caution">
    <text evidence="2">The sequence shown here is derived from an EMBL/GenBank/DDBJ whole genome shotgun (WGS) entry which is preliminary data.</text>
</comment>
<dbReference type="Proteomes" id="UP001524383">
    <property type="component" value="Unassembled WGS sequence"/>
</dbReference>
<dbReference type="InterPro" id="IPR017896">
    <property type="entry name" value="4Fe4S_Fe-S-bd"/>
</dbReference>
<dbReference type="PANTHER" id="PTHR42827">
    <property type="entry name" value="IRON-SULFUR CLUSTER-BINDING PROTEIN-RELATED"/>
    <property type="match status" value="1"/>
</dbReference>
<sequence length="263" mass="29096">MKSALRAWCDSHEIPLLGIADVDAWNEPLFETWIPEAYRPGSIAPGTRSVIVIGLPVPLPSLESSPSIQYREMYRTVNTLLDQYTYRIAVRLNQSGYPSVPIPRDGYGGVEALVKNPIAFFSHRHAAYLAGLGTFGLNNMLLTPEYGPRVRFGSIFTTADIEPDPIRTDDLCTRCMECVERCPVKAVRKEGYPEGLTNKTACAKYSAILDKKAISPCGVCIKVCPIGSDRAFYGRDDIGIYREDAADSPLKKAWDHIRSHGAL</sequence>
<dbReference type="PANTHER" id="PTHR42827:SF1">
    <property type="entry name" value="IRON-SULFUR CLUSTER-BINDING PROTEIN"/>
    <property type="match status" value="1"/>
</dbReference>
<dbReference type="AlphaFoldDB" id="A0ABD4TLU2"/>
<dbReference type="PROSITE" id="PS00198">
    <property type="entry name" value="4FE4S_FER_1"/>
    <property type="match status" value="1"/>
</dbReference>
<dbReference type="SUPFAM" id="SSF54862">
    <property type="entry name" value="4Fe-4S ferredoxins"/>
    <property type="match status" value="1"/>
</dbReference>
<name>A0ABD4TLU2_9EURY</name>
<dbReference type="RefSeq" id="WP_255332691.1">
    <property type="nucleotide sequence ID" value="NZ_VOTZ01000013.1"/>
</dbReference>
<dbReference type="InterPro" id="IPR017900">
    <property type="entry name" value="4Fe4S_Fe_S_CS"/>
</dbReference>
<evidence type="ECO:0000313" key="3">
    <source>
        <dbReference type="Proteomes" id="UP001524383"/>
    </source>
</evidence>
<keyword evidence="3" id="KW-1185">Reference proteome</keyword>
<dbReference type="PROSITE" id="PS51379">
    <property type="entry name" value="4FE4S_FER_2"/>
    <property type="match status" value="1"/>
</dbReference>
<dbReference type="Gene3D" id="3.30.70.20">
    <property type="match status" value="1"/>
</dbReference>